<dbReference type="NCBIfam" id="TIGR01509">
    <property type="entry name" value="HAD-SF-IA-v3"/>
    <property type="match status" value="1"/>
</dbReference>
<dbReference type="KEGG" id="tch:CHITON_0443"/>
<proteinExistence type="inferred from homology"/>
<dbReference type="EMBL" id="CP015193">
    <property type="protein sequence ID" value="ASJ15977.1"/>
    <property type="molecule type" value="Genomic_DNA"/>
</dbReference>
<evidence type="ECO:0000313" key="8">
    <source>
        <dbReference type="EMBL" id="ASJ15977.1"/>
    </source>
</evidence>
<name>A0A160VR07_9EURY</name>
<dbReference type="Proteomes" id="UP000250189">
    <property type="component" value="Chromosome"/>
</dbReference>
<comment type="cofactor">
    <cofactor evidence="1">
        <name>Mg(2+)</name>
        <dbReference type="ChEBI" id="CHEBI:18420"/>
    </cofactor>
</comment>
<dbReference type="OrthoDB" id="31229at2157"/>
<dbReference type="SUPFAM" id="SSF56784">
    <property type="entry name" value="HAD-like"/>
    <property type="match status" value="1"/>
</dbReference>
<reference evidence="8 11" key="3">
    <citation type="submission" date="2016-04" db="EMBL/GenBank/DDBJ databases">
        <title>Complete genome sequence of Thermococcus chitonophagus type strain GC74.</title>
        <authorList>
            <person name="Oger P.M."/>
        </authorList>
    </citation>
    <scope>NUCLEOTIDE SEQUENCE [LARGE SCALE GENOMIC DNA]</scope>
    <source>
        <strain evidence="8 11">GC74</strain>
    </source>
</reference>
<dbReference type="GO" id="GO:0016791">
    <property type="term" value="F:phosphatase activity"/>
    <property type="evidence" value="ECO:0007669"/>
    <property type="project" value="TreeGrafter"/>
</dbReference>
<dbReference type="AlphaFoldDB" id="A0A160VR07"/>
<evidence type="ECO:0000313" key="9">
    <source>
        <dbReference type="EMBL" id="CUX77222.1"/>
    </source>
</evidence>
<protein>
    <recommendedName>
        <fullName evidence="4">Glyceraldehyde 3-phosphate phosphatase</fullName>
    </recommendedName>
</protein>
<evidence type="ECO:0000256" key="2">
    <source>
        <dbReference type="ARBA" id="ARBA00003513"/>
    </source>
</evidence>
<dbReference type="EMBL" id="LN999010">
    <property type="protein sequence ID" value="CUX77222.1"/>
    <property type="molecule type" value="Genomic_DNA"/>
</dbReference>
<keyword evidence="5" id="KW-0479">Metal-binding</keyword>
<reference evidence="9" key="1">
    <citation type="submission" date="2016-01" db="EMBL/GenBank/DDBJ databases">
        <authorList>
            <person name="Oliw E.H."/>
        </authorList>
    </citation>
    <scope>NUCLEOTIDE SEQUENCE</scope>
    <source>
        <strain evidence="9">1</strain>
    </source>
</reference>
<dbReference type="SFLD" id="SFLDS00003">
    <property type="entry name" value="Haloacid_Dehalogenase"/>
    <property type="match status" value="1"/>
</dbReference>
<gene>
    <name evidence="8" type="ORF">A3L04_02230</name>
    <name evidence="9" type="ORF">CHITON_0443</name>
</gene>
<dbReference type="Proteomes" id="UP000093069">
    <property type="component" value="Chromosome I"/>
</dbReference>
<dbReference type="InterPro" id="IPR023214">
    <property type="entry name" value="HAD_sf"/>
</dbReference>
<reference evidence="10" key="2">
    <citation type="submission" date="2016-01" db="EMBL/GenBank/DDBJ databases">
        <authorList>
            <person name="Vorgias C.E."/>
        </authorList>
    </citation>
    <scope>NUCLEOTIDE SEQUENCE [LARGE SCALE GENOMIC DNA]</scope>
</reference>
<evidence type="ECO:0000256" key="7">
    <source>
        <dbReference type="ARBA" id="ARBA00022842"/>
    </source>
</evidence>
<evidence type="ECO:0000313" key="11">
    <source>
        <dbReference type="Proteomes" id="UP000250189"/>
    </source>
</evidence>
<dbReference type="PROSITE" id="PS01228">
    <property type="entry name" value="COF_1"/>
    <property type="match status" value="1"/>
</dbReference>
<dbReference type="PANTHER" id="PTHR46470">
    <property type="entry name" value="N-ACYLNEURAMINATE-9-PHOSPHATASE"/>
    <property type="match status" value="1"/>
</dbReference>
<evidence type="ECO:0000313" key="10">
    <source>
        <dbReference type="Proteomes" id="UP000093069"/>
    </source>
</evidence>
<dbReference type="PRINTS" id="PR00413">
    <property type="entry name" value="HADHALOGNASE"/>
</dbReference>
<dbReference type="Pfam" id="PF00702">
    <property type="entry name" value="Hydrolase"/>
    <property type="match status" value="1"/>
</dbReference>
<dbReference type="GeneID" id="33321353"/>
<dbReference type="NCBIfam" id="TIGR01549">
    <property type="entry name" value="HAD-SF-IA-v1"/>
    <property type="match status" value="1"/>
</dbReference>
<evidence type="ECO:0000256" key="1">
    <source>
        <dbReference type="ARBA" id="ARBA00001946"/>
    </source>
</evidence>
<dbReference type="PANTHER" id="PTHR46470:SF2">
    <property type="entry name" value="GLYCERALDEHYDE 3-PHOSPHATE PHOSPHATASE"/>
    <property type="match status" value="1"/>
</dbReference>
<sequence length="219" mass="25537">MVKAVFFDIDGTLLTEWPLVMTILPKIYWEISRKLGIPVYKAREIFLREIEVRKGTYEWHDWNFFFRKFGLPYKFEEFIEEYPYKVELYPGVRELLEILAEKYKLGVITSGPKYQRKKLEVTGIIEYFDVVVTRDDANAIKPDPRIFIMALEKAGVRPEDAVMVGDNLEQDILGARAVGMKGVWVNKKGENGFNVPHVEIRSISELKKALEVLENEEDI</sequence>
<dbReference type="InterPro" id="IPR051400">
    <property type="entry name" value="HAD-like_hydrolase"/>
</dbReference>
<evidence type="ECO:0000256" key="4">
    <source>
        <dbReference type="ARBA" id="ARBA00019531"/>
    </source>
</evidence>
<comment type="similarity">
    <text evidence="3">Belongs to the HAD-like hydrolase superfamily.</text>
</comment>
<comment type="function">
    <text evidence="2">Catalyzes the dephosphorylation of D,L-glyceraldehyde 3-phosphate in vitro.</text>
</comment>
<dbReference type="GO" id="GO:0044281">
    <property type="term" value="P:small molecule metabolic process"/>
    <property type="evidence" value="ECO:0007669"/>
    <property type="project" value="UniProtKB-ARBA"/>
</dbReference>
<dbReference type="SFLD" id="SFLDG01129">
    <property type="entry name" value="C1.5:_HAD__Beta-PGM__Phosphata"/>
    <property type="match status" value="1"/>
</dbReference>
<dbReference type="NCBIfam" id="TIGR02253">
    <property type="entry name" value="CTE7"/>
    <property type="match status" value="1"/>
</dbReference>
<evidence type="ECO:0000256" key="6">
    <source>
        <dbReference type="ARBA" id="ARBA00022801"/>
    </source>
</evidence>
<dbReference type="InterPro" id="IPR036412">
    <property type="entry name" value="HAD-like_sf"/>
</dbReference>
<dbReference type="Gene3D" id="1.10.150.520">
    <property type="match status" value="1"/>
</dbReference>
<keyword evidence="7" id="KW-0460">Magnesium</keyword>
<dbReference type="RefSeq" id="WP_068576336.1">
    <property type="nucleotide sequence ID" value="NZ_CP015193.1"/>
</dbReference>
<dbReference type="SFLD" id="SFLDG01135">
    <property type="entry name" value="C1.5.6:_HAD__Beta-PGM__Phospha"/>
    <property type="match status" value="1"/>
</dbReference>
<accession>A0A160VR07</accession>
<organism evidence="9 10">
    <name type="scientific">Thermococcus chitonophagus</name>
    <dbReference type="NCBI Taxonomy" id="54262"/>
    <lineage>
        <taxon>Archaea</taxon>
        <taxon>Methanobacteriati</taxon>
        <taxon>Methanobacteriota</taxon>
        <taxon>Thermococci</taxon>
        <taxon>Thermococcales</taxon>
        <taxon>Thermococcaceae</taxon>
        <taxon>Thermococcus</taxon>
    </lineage>
</organism>
<keyword evidence="6 9" id="KW-0378">Hydrolase</keyword>
<dbReference type="InterPro" id="IPR006439">
    <property type="entry name" value="HAD-SF_hydro_IA"/>
</dbReference>
<evidence type="ECO:0000256" key="5">
    <source>
        <dbReference type="ARBA" id="ARBA00022723"/>
    </source>
</evidence>
<keyword evidence="11" id="KW-1185">Reference proteome</keyword>
<dbReference type="GO" id="GO:0046872">
    <property type="term" value="F:metal ion binding"/>
    <property type="evidence" value="ECO:0007669"/>
    <property type="project" value="UniProtKB-KW"/>
</dbReference>
<dbReference type="STRING" id="54262.CHITON_0443"/>
<dbReference type="InterPro" id="IPR011950">
    <property type="entry name" value="HAD-SF_hydro_IA_CTE7"/>
</dbReference>
<evidence type="ECO:0000256" key="3">
    <source>
        <dbReference type="ARBA" id="ARBA00007958"/>
    </source>
</evidence>
<dbReference type="Gene3D" id="3.40.50.1000">
    <property type="entry name" value="HAD superfamily/HAD-like"/>
    <property type="match status" value="1"/>
</dbReference>